<keyword evidence="2" id="KW-1185">Reference proteome</keyword>
<name>A0A0L0FA46_9EUKA</name>
<evidence type="ECO:0000313" key="1">
    <source>
        <dbReference type="EMBL" id="KNC73594.1"/>
    </source>
</evidence>
<protein>
    <submittedName>
        <fullName evidence="1">Uncharacterized protein</fullName>
    </submittedName>
</protein>
<dbReference type="Proteomes" id="UP000054560">
    <property type="component" value="Unassembled WGS sequence"/>
</dbReference>
<organism evidence="1 2">
    <name type="scientific">Sphaeroforma arctica JP610</name>
    <dbReference type="NCBI Taxonomy" id="667725"/>
    <lineage>
        <taxon>Eukaryota</taxon>
        <taxon>Ichthyosporea</taxon>
        <taxon>Ichthyophonida</taxon>
        <taxon>Sphaeroforma</taxon>
    </lineage>
</organism>
<gene>
    <name evidence="1" type="ORF">SARC_13847</name>
</gene>
<reference evidence="1 2" key="1">
    <citation type="submission" date="2011-02" db="EMBL/GenBank/DDBJ databases">
        <title>The Genome Sequence of Sphaeroforma arctica JP610.</title>
        <authorList>
            <consortium name="The Broad Institute Genome Sequencing Platform"/>
            <person name="Russ C."/>
            <person name="Cuomo C."/>
            <person name="Young S.K."/>
            <person name="Zeng Q."/>
            <person name="Gargeya S."/>
            <person name="Alvarado L."/>
            <person name="Berlin A."/>
            <person name="Chapman S.B."/>
            <person name="Chen Z."/>
            <person name="Freedman E."/>
            <person name="Gellesch M."/>
            <person name="Goldberg J."/>
            <person name="Griggs A."/>
            <person name="Gujja S."/>
            <person name="Heilman E."/>
            <person name="Heiman D."/>
            <person name="Howarth C."/>
            <person name="Mehta T."/>
            <person name="Neiman D."/>
            <person name="Pearson M."/>
            <person name="Roberts A."/>
            <person name="Saif S."/>
            <person name="Shea T."/>
            <person name="Shenoy N."/>
            <person name="Sisk P."/>
            <person name="Stolte C."/>
            <person name="Sykes S."/>
            <person name="White J."/>
            <person name="Yandava C."/>
            <person name="Burger G."/>
            <person name="Gray M.W."/>
            <person name="Holland P.W.H."/>
            <person name="King N."/>
            <person name="Lang F.B.F."/>
            <person name="Roger A.J."/>
            <person name="Ruiz-Trillo I."/>
            <person name="Haas B."/>
            <person name="Nusbaum C."/>
            <person name="Birren B."/>
        </authorList>
    </citation>
    <scope>NUCLEOTIDE SEQUENCE [LARGE SCALE GENOMIC DNA]</scope>
    <source>
        <strain evidence="1 2">JP610</strain>
    </source>
</reference>
<feature type="non-terminal residue" evidence="1">
    <location>
        <position position="54"/>
    </location>
</feature>
<proteinExistence type="predicted"/>
<dbReference type="AlphaFoldDB" id="A0A0L0FA46"/>
<dbReference type="GeneID" id="25914351"/>
<accession>A0A0L0FA46</accession>
<sequence>MNYAELGGFEDNYMQLRVASIATPHHGMKLRIKSTSKEYTAEHADQTDAVPELT</sequence>
<dbReference type="EMBL" id="KQ245420">
    <property type="protein sequence ID" value="KNC73594.1"/>
    <property type="molecule type" value="Genomic_DNA"/>
</dbReference>
<dbReference type="RefSeq" id="XP_014147496.1">
    <property type="nucleotide sequence ID" value="XM_014292021.1"/>
</dbReference>
<evidence type="ECO:0000313" key="2">
    <source>
        <dbReference type="Proteomes" id="UP000054560"/>
    </source>
</evidence>